<dbReference type="EMBL" id="WJYA01000001">
    <property type="protein sequence ID" value="MTE25442.1"/>
    <property type="molecule type" value="Genomic_DNA"/>
</dbReference>
<accession>A0A7K1G829</accession>
<protein>
    <recommendedName>
        <fullName evidence="1">Alpha-L-glutamate ligase-related protein ATP-grasp domain-containing protein</fullName>
    </recommendedName>
</protein>
<organism evidence="2 3">
    <name type="scientific">Winogradskyella ouciana</name>
    <dbReference type="NCBI Taxonomy" id="2608631"/>
    <lineage>
        <taxon>Bacteria</taxon>
        <taxon>Pseudomonadati</taxon>
        <taxon>Bacteroidota</taxon>
        <taxon>Flavobacteriia</taxon>
        <taxon>Flavobacteriales</taxon>
        <taxon>Flavobacteriaceae</taxon>
        <taxon>Winogradskyella</taxon>
    </lineage>
</organism>
<evidence type="ECO:0000259" key="1">
    <source>
        <dbReference type="Pfam" id="PF14397"/>
    </source>
</evidence>
<keyword evidence="3" id="KW-1185">Reference proteome</keyword>
<reference evidence="2 3" key="1">
    <citation type="submission" date="2019-11" db="EMBL/GenBank/DDBJ databases">
        <title>Winogradskyella ouciana sp. nov., isolated from the hadal seawater of the Mariana Trench.</title>
        <authorList>
            <person name="Liu R."/>
        </authorList>
    </citation>
    <scope>NUCLEOTIDE SEQUENCE [LARGE SCALE GENOMIC DNA]</scope>
    <source>
        <strain evidence="2 3">ZXX205</strain>
    </source>
</reference>
<dbReference type="AlphaFoldDB" id="A0A7K1G829"/>
<feature type="domain" description="Alpha-L-glutamate ligase-related protein ATP-grasp" evidence="1">
    <location>
        <begin position="93"/>
        <end position="352"/>
    </location>
</feature>
<dbReference type="InterPro" id="IPR039523">
    <property type="entry name" value="RimK-rel_E_lig_ATP-grasp"/>
</dbReference>
<gene>
    <name evidence="2" type="ORF">F1003_00735</name>
</gene>
<evidence type="ECO:0000313" key="3">
    <source>
        <dbReference type="Proteomes" id="UP000447545"/>
    </source>
</evidence>
<comment type="caution">
    <text evidence="2">The sequence shown here is derived from an EMBL/GenBank/DDBJ whole genome shotgun (WGS) entry which is preliminary data.</text>
</comment>
<dbReference type="RefSeq" id="WP_155087285.1">
    <property type="nucleotide sequence ID" value="NZ_WJYA01000001.1"/>
</dbReference>
<dbReference type="SUPFAM" id="SSF56059">
    <property type="entry name" value="Glutathione synthetase ATP-binding domain-like"/>
    <property type="match status" value="1"/>
</dbReference>
<dbReference type="Pfam" id="PF14397">
    <property type="entry name" value="ATPgrasp_ST"/>
    <property type="match status" value="1"/>
</dbReference>
<proteinExistence type="predicted"/>
<evidence type="ECO:0000313" key="2">
    <source>
        <dbReference type="EMBL" id="MTE25442.1"/>
    </source>
</evidence>
<sequence length="367" mass="42021">MSIYQNFKNSFVKRIPIIQQRLTQLQLEISARRYMKTLLAKKDLPKLSAEEIKEAKSYFKSRGYNLKNTYWHRYYKGINGEFHKNYVPYDIFNPRINPMLNQRRQWPALLDKNLTYHLFREFNQPKRIVQNINGFYYINDEIVDLQEAINACGSIESKLIIKPTIDTGRGKMVNTFSVINSKTTYKDYSIEKLFRLYGKDFVVQEFLEQSDVLKSLNPSSLNTLRIVSYLNNEGVHILSSVLRVGKLGSSTDNFSTGGLFCGILHDGTLKGKGYNPKGEVVTEASTGVSLAGCKIPNYAKVQEMVKSMHHVVPYFKIIAWDIGINKDDFPYLIEYNTHKLGIDLQIADGPLLGGFTDEILALALKKS</sequence>
<name>A0A7K1G829_9FLAO</name>
<dbReference type="Proteomes" id="UP000447545">
    <property type="component" value="Unassembled WGS sequence"/>
</dbReference>